<feature type="domain" description="OmpR/PhoB-type" evidence="9">
    <location>
        <begin position="140"/>
        <end position="239"/>
    </location>
</feature>
<dbReference type="InterPro" id="IPR001789">
    <property type="entry name" value="Sig_transdc_resp-reg_receiver"/>
</dbReference>
<feature type="DNA-binding region" description="OmpR/PhoB-type" evidence="7">
    <location>
        <begin position="140"/>
        <end position="239"/>
    </location>
</feature>
<reference evidence="10 11" key="1">
    <citation type="submission" date="2019-07" db="EMBL/GenBank/DDBJ databases">
        <title>Whole genome shotgun sequence of Kocuria turfanensis NBRC 107627.</title>
        <authorList>
            <person name="Hosoyama A."/>
            <person name="Uohara A."/>
            <person name="Ohji S."/>
            <person name="Ichikawa N."/>
        </authorList>
    </citation>
    <scope>NUCLEOTIDE SEQUENCE [LARGE SCALE GENOMIC DNA]</scope>
    <source>
        <strain evidence="10 11">NBRC 107627</strain>
    </source>
</reference>
<keyword evidence="1 6" id="KW-0597">Phosphoprotein</keyword>
<organism evidence="10 11">
    <name type="scientific">Kocuria turfanensis</name>
    <dbReference type="NCBI Taxonomy" id="388357"/>
    <lineage>
        <taxon>Bacteria</taxon>
        <taxon>Bacillati</taxon>
        <taxon>Actinomycetota</taxon>
        <taxon>Actinomycetes</taxon>
        <taxon>Micrococcales</taxon>
        <taxon>Micrococcaceae</taxon>
        <taxon>Kocuria</taxon>
    </lineage>
</organism>
<dbReference type="EMBL" id="BJZS01000006">
    <property type="protein sequence ID" value="GEO94128.1"/>
    <property type="molecule type" value="Genomic_DNA"/>
</dbReference>
<dbReference type="STRING" id="388357.GCA_001580365_00832"/>
<evidence type="ECO:0000256" key="1">
    <source>
        <dbReference type="ARBA" id="ARBA00022553"/>
    </source>
</evidence>
<dbReference type="Gene3D" id="6.10.250.690">
    <property type="match status" value="1"/>
</dbReference>
<dbReference type="InterPro" id="IPR001867">
    <property type="entry name" value="OmpR/PhoB-type_DNA-bd"/>
</dbReference>
<dbReference type="RefSeq" id="WP_062734715.1">
    <property type="nucleotide sequence ID" value="NZ_BJZS01000006.1"/>
</dbReference>
<dbReference type="InterPro" id="IPR016032">
    <property type="entry name" value="Sig_transdc_resp-reg_C-effctor"/>
</dbReference>
<dbReference type="Gene3D" id="1.10.10.10">
    <property type="entry name" value="Winged helix-like DNA-binding domain superfamily/Winged helix DNA-binding domain"/>
    <property type="match status" value="1"/>
</dbReference>
<dbReference type="PROSITE" id="PS51755">
    <property type="entry name" value="OMPR_PHOB"/>
    <property type="match status" value="1"/>
</dbReference>
<dbReference type="InterPro" id="IPR011006">
    <property type="entry name" value="CheY-like_superfamily"/>
</dbReference>
<dbReference type="Proteomes" id="UP000321103">
    <property type="component" value="Unassembled WGS sequence"/>
</dbReference>
<dbReference type="GO" id="GO:0006355">
    <property type="term" value="P:regulation of DNA-templated transcription"/>
    <property type="evidence" value="ECO:0007669"/>
    <property type="project" value="InterPro"/>
</dbReference>
<dbReference type="Gene3D" id="3.40.50.2300">
    <property type="match status" value="1"/>
</dbReference>
<dbReference type="Pfam" id="PF00486">
    <property type="entry name" value="Trans_reg_C"/>
    <property type="match status" value="1"/>
</dbReference>
<dbReference type="GO" id="GO:0000976">
    <property type="term" value="F:transcription cis-regulatory region binding"/>
    <property type="evidence" value="ECO:0007669"/>
    <property type="project" value="TreeGrafter"/>
</dbReference>
<accession>A0A512I8U5</accession>
<sequence length="240" mass="25997">MGTAVEDAARPAGRVLVVDDEKALAGMVASYLVRAGYDVTQAHTGPAALEAADAGAPDVVVLDLGLPGLDGVEVCRRIRASSECYVLMLTARGDEEDRLAGLATGADDYITKPFSVRELVARVQAVMRRPRTVAQPDGAAAPRVFGELEVDVPGRQVRVAGERVPLTRTEFDLLAALTQRPREAMSRRRLIDVVWDPAWVGDEHLVDVHIGHLRRKIGDDPAAPRYVETVRGVGYRMVAR</sequence>
<dbReference type="SUPFAM" id="SSF52172">
    <property type="entry name" value="CheY-like"/>
    <property type="match status" value="1"/>
</dbReference>
<dbReference type="GO" id="GO:0005829">
    <property type="term" value="C:cytosol"/>
    <property type="evidence" value="ECO:0007669"/>
    <property type="project" value="TreeGrafter"/>
</dbReference>
<feature type="modified residue" description="4-aspartylphosphate" evidence="6">
    <location>
        <position position="63"/>
    </location>
</feature>
<dbReference type="FunFam" id="3.40.50.2300:FF:000001">
    <property type="entry name" value="DNA-binding response regulator PhoB"/>
    <property type="match status" value="1"/>
</dbReference>
<dbReference type="PANTHER" id="PTHR48111">
    <property type="entry name" value="REGULATOR OF RPOS"/>
    <property type="match status" value="1"/>
</dbReference>
<proteinExistence type="predicted"/>
<dbReference type="AlphaFoldDB" id="A0A512I8U5"/>
<dbReference type="GO" id="GO:0000156">
    <property type="term" value="F:phosphorelay response regulator activity"/>
    <property type="evidence" value="ECO:0007669"/>
    <property type="project" value="TreeGrafter"/>
</dbReference>
<dbReference type="SMART" id="SM00448">
    <property type="entry name" value="REC"/>
    <property type="match status" value="1"/>
</dbReference>
<evidence type="ECO:0000256" key="2">
    <source>
        <dbReference type="ARBA" id="ARBA00023012"/>
    </source>
</evidence>
<evidence type="ECO:0000259" key="8">
    <source>
        <dbReference type="PROSITE" id="PS50110"/>
    </source>
</evidence>
<evidence type="ECO:0000313" key="10">
    <source>
        <dbReference type="EMBL" id="GEO94128.1"/>
    </source>
</evidence>
<evidence type="ECO:0000256" key="4">
    <source>
        <dbReference type="ARBA" id="ARBA00023125"/>
    </source>
</evidence>
<evidence type="ECO:0000256" key="3">
    <source>
        <dbReference type="ARBA" id="ARBA00023015"/>
    </source>
</evidence>
<feature type="domain" description="Response regulatory" evidence="8">
    <location>
        <begin position="14"/>
        <end position="127"/>
    </location>
</feature>
<keyword evidence="3" id="KW-0805">Transcription regulation</keyword>
<comment type="caution">
    <text evidence="10">The sequence shown here is derived from an EMBL/GenBank/DDBJ whole genome shotgun (WGS) entry which is preliminary data.</text>
</comment>
<name>A0A512I8U5_9MICC</name>
<protein>
    <submittedName>
        <fullName evidence="10">Two-component system, response regulator</fullName>
    </submittedName>
</protein>
<dbReference type="SUPFAM" id="SSF46894">
    <property type="entry name" value="C-terminal effector domain of the bipartite response regulators"/>
    <property type="match status" value="1"/>
</dbReference>
<dbReference type="FunFam" id="1.10.10.10:FF:000018">
    <property type="entry name" value="DNA-binding response regulator ResD"/>
    <property type="match status" value="1"/>
</dbReference>
<evidence type="ECO:0000256" key="5">
    <source>
        <dbReference type="ARBA" id="ARBA00023163"/>
    </source>
</evidence>
<evidence type="ECO:0000259" key="9">
    <source>
        <dbReference type="PROSITE" id="PS51755"/>
    </source>
</evidence>
<dbReference type="GO" id="GO:0032993">
    <property type="term" value="C:protein-DNA complex"/>
    <property type="evidence" value="ECO:0007669"/>
    <property type="project" value="TreeGrafter"/>
</dbReference>
<dbReference type="CDD" id="cd00383">
    <property type="entry name" value="trans_reg_C"/>
    <property type="match status" value="1"/>
</dbReference>
<keyword evidence="11" id="KW-1185">Reference proteome</keyword>
<evidence type="ECO:0000256" key="6">
    <source>
        <dbReference type="PROSITE-ProRule" id="PRU00169"/>
    </source>
</evidence>
<keyword evidence="2" id="KW-0902">Two-component regulatory system</keyword>
<dbReference type="CDD" id="cd17574">
    <property type="entry name" value="REC_OmpR"/>
    <property type="match status" value="1"/>
</dbReference>
<dbReference type="SMART" id="SM00862">
    <property type="entry name" value="Trans_reg_C"/>
    <property type="match status" value="1"/>
</dbReference>
<keyword evidence="5" id="KW-0804">Transcription</keyword>
<dbReference type="InterPro" id="IPR036388">
    <property type="entry name" value="WH-like_DNA-bd_sf"/>
</dbReference>
<dbReference type="Pfam" id="PF00072">
    <property type="entry name" value="Response_reg"/>
    <property type="match status" value="1"/>
</dbReference>
<gene>
    <name evidence="10" type="ORF">KTU01_02510</name>
</gene>
<dbReference type="PANTHER" id="PTHR48111:SF4">
    <property type="entry name" value="DNA-BINDING DUAL TRANSCRIPTIONAL REGULATOR OMPR"/>
    <property type="match status" value="1"/>
</dbReference>
<keyword evidence="4 7" id="KW-0238">DNA-binding</keyword>
<evidence type="ECO:0000313" key="11">
    <source>
        <dbReference type="Proteomes" id="UP000321103"/>
    </source>
</evidence>
<dbReference type="InterPro" id="IPR039420">
    <property type="entry name" value="WalR-like"/>
</dbReference>
<evidence type="ECO:0000256" key="7">
    <source>
        <dbReference type="PROSITE-ProRule" id="PRU01091"/>
    </source>
</evidence>
<dbReference type="PROSITE" id="PS50110">
    <property type="entry name" value="RESPONSE_REGULATORY"/>
    <property type="match status" value="1"/>
</dbReference>